<dbReference type="PANTHER" id="PTHR30572:SF4">
    <property type="entry name" value="ABC TRANSPORTER PERMEASE YTRF"/>
    <property type="match status" value="1"/>
</dbReference>
<dbReference type="InterPro" id="IPR003838">
    <property type="entry name" value="ABC3_permease_C"/>
</dbReference>
<name>A0A4R8CIE8_9ACTN</name>
<dbReference type="AlphaFoldDB" id="A0A4R8CIE8"/>
<organism evidence="9 10">
    <name type="scientific">Kribbella pratensis</name>
    <dbReference type="NCBI Taxonomy" id="2512112"/>
    <lineage>
        <taxon>Bacteria</taxon>
        <taxon>Bacillati</taxon>
        <taxon>Actinomycetota</taxon>
        <taxon>Actinomycetes</taxon>
        <taxon>Propionibacteriales</taxon>
        <taxon>Kribbellaceae</taxon>
        <taxon>Kribbella</taxon>
    </lineage>
</organism>
<evidence type="ECO:0000313" key="10">
    <source>
        <dbReference type="Proteomes" id="UP000295146"/>
    </source>
</evidence>
<dbReference type="Proteomes" id="UP000295146">
    <property type="component" value="Unassembled WGS sequence"/>
</dbReference>
<comment type="similarity">
    <text evidence="6">Belongs to the ABC-4 integral membrane protein family.</text>
</comment>
<keyword evidence="3 7" id="KW-0812">Transmembrane</keyword>
<accession>A0A4R8CIE8</accession>
<comment type="subcellular location">
    <subcellularLocation>
        <location evidence="1">Cell membrane</location>
        <topology evidence="1">Multi-pass membrane protein</topology>
    </subcellularLocation>
</comment>
<evidence type="ECO:0000256" key="2">
    <source>
        <dbReference type="ARBA" id="ARBA00022475"/>
    </source>
</evidence>
<feature type="transmembrane region" description="Helical" evidence="7">
    <location>
        <begin position="952"/>
        <end position="978"/>
    </location>
</feature>
<keyword evidence="5 7" id="KW-0472">Membrane</keyword>
<evidence type="ECO:0000259" key="8">
    <source>
        <dbReference type="Pfam" id="PF02687"/>
    </source>
</evidence>
<dbReference type="Pfam" id="PF02687">
    <property type="entry name" value="FtsX"/>
    <property type="match status" value="1"/>
</dbReference>
<dbReference type="PROSITE" id="PS51257">
    <property type="entry name" value="PROKAR_LIPOPROTEIN"/>
    <property type="match status" value="1"/>
</dbReference>
<feature type="transmembrane region" description="Helical" evidence="7">
    <location>
        <begin position="420"/>
        <end position="440"/>
    </location>
</feature>
<keyword evidence="2" id="KW-1003">Cell membrane</keyword>
<dbReference type="OrthoDB" id="3275641at2"/>
<evidence type="ECO:0000256" key="7">
    <source>
        <dbReference type="SAM" id="Phobius"/>
    </source>
</evidence>
<dbReference type="InterPro" id="IPR050250">
    <property type="entry name" value="Macrolide_Exporter_MacB"/>
</dbReference>
<feature type="domain" description="ABC3 transporter permease C-terminal" evidence="8">
    <location>
        <begin position="289"/>
        <end position="393"/>
    </location>
</feature>
<keyword evidence="4 7" id="KW-1133">Transmembrane helix</keyword>
<comment type="caution">
    <text evidence="9">The sequence shown here is derived from an EMBL/GenBank/DDBJ whole genome shotgun (WGS) entry which is preliminary data.</text>
</comment>
<feature type="transmembrane region" description="Helical" evidence="7">
    <location>
        <begin position="990"/>
        <end position="1017"/>
    </location>
</feature>
<feature type="transmembrane region" description="Helical" evidence="7">
    <location>
        <begin position="337"/>
        <end position="358"/>
    </location>
</feature>
<dbReference type="EMBL" id="SODP01000001">
    <property type="protein sequence ID" value="TDW75311.1"/>
    <property type="molecule type" value="Genomic_DNA"/>
</dbReference>
<feature type="transmembrane region" description="Helical" evidence="7">
    <location>
        <begin position="378"/>
        <end position="399"/>
    </location>
</feature>
<proteinExistence type="inferred from homology"/>
<sequence length="1031" mass="109655">MFLRRALRYRWAQALVLTGISLLIGACAVFGPWFARAVEQTVMTETLSGQRLPASWLLASTGPQTGPATRPEDLDKLLPDDLKPLFTPPLHGIYNDVGWSTPATEGDQPPSARLRWRDGYCAQLTLTEGRCPQAANEVIASSVDKTTWDFRVGTTLTATPSDVGKGGGRLTIVGFYQPKEERGDFWYGDYPTGHSHQPADKDPGATNEFFTDSATFAGTQWSQRVTSDFRPIPGVARLGDLDRLKEATETVNGNAREIGVAAQNTSSLATLVDQIQAERKQATTIIPLVMVQVALFAVVVLALALAAVVDQRRPEIALSRLRGSSTKRTQRALSIELGLPVLVGTLLGGLAGFGLLLIVRATWLRHGAPIELPWTVPAALAVAAVLALIVVVLQVRGTVRQSISNLLRRVLPRRLGRTIGVADLCIIVFAVAGLIAALTGDGRGPLPVLTPALLGLAAGLIFAHLLLPTAGLISRSALRRGRLGLALGALQISRRPAVTRIVAAVAVAAALLTFAGQASSIAAANRETRSGYETGAEGVLRMNALYLGSFLQTVNQIDPDRRWLTPVVMAHPPSPDTLQSEMIEPASFRRIAFQGDRLTDEQGWQTLQAPADVPPIQFRSSQLTATVAVNAIKPLISRAANGDKIDGGTPKSVVLRANVVSHRDGSRFLVSFPPVRFPATKPVVLRAAVECLGGCDLLRLGIGREALDPAGLQGNLVISKLSSDDHPTIALGGADAWRTVPQLGSDQSSVTAKPGGELTIAMKSFGNDEFLQYATVPPIVPALVTPEYHWVDGATSSPAADGSPMTLARIDRLRGPVNRHGDRTAVVDLETVRRLGGVVDEGGTDFELWLNKDGLANVDTITVKLAKAGYNADLVDRRDDRIAAYGRSASALALQLTPVVGIAAWVLAIVVLLLTVVTSWRSRAQDYASLKITGVPARATGRAARWEQTGPVALAVLLGTICGLVGVHVALPLIPLFATSGGPVPLDLGISWTVAVILWAGGTAILATVTLFLGSGVNRRSTYNRIREELT</sequence>
<evidence type="ECO:0000256" key="6">
    <source>
        <dbReference type="ARBA" id="ARBA00038076"/>
    </source>
</evidence>
<dbReference type="GO" id="GO:0022857">
    <property type="term" value="F:transmembrane transporter activity"/>
    <property type="evidence" value="ECO:0007669"/>
    <property type="project" value="TreeGrafter"/>
</dbReference>
<gene>
    <name evidence="9" type="ORF">EV653_0434</name>
</gene>
<feature type="transmembrane region" description="Helical" evidence="7">
    <location>
        <begin position="497"/>
        <end position="516"/>
    </location>
</feature>
<dbReference type="GO" id="GO:0005886">
    <property type="term" value="C:plasma membrane"/>
    <property type="evidence" value="ECO:0007669"/>
    <property type="project" value="UniProtKB-SubCell"/>
</dbReference>
<feature type="transmembrane region" description="Helical" evidence="7">
    <location>
        <begin position="452"/>
        <end position="473"/>
    </location>
</feature>
<dbReference type="RefSeq" id="WP_134097398.1">
    <property type="nucleotide sequence ID" value="NZ_SODP01000001.1"/>
</dbReference>
<reference evidence="9 10" key="1">
    <citation type="submission" date="2019-03" db="EMBL/GenBank/DDBJ databases">
        <title>Genomic Encyclopedia of Type Strains, Phase III (KMG-III): the genomes of soil and plant-associated and newly described type strains.</title>
        <authorList>
            <person name="Whitman W."/>
        </authorList>
    </citation>
    <scope>NUCLEOTIDE SEQUENCE [LARGE SCALE GENOMIC DNA]</scope>
    <source>
        <strain evidence="9 10">VKM Ac-2573</strain>
    </source>
</reference>
<feature type="transmembrane region" description="Helical" evidence="7">
    <location>
        <begin position="896"/>
        <end position="917"/>
    </location>
</feature>
<feature type="transmembrane region" description="Helical" evidence="7">
    <location>
        <begin position="285"/>
        <end position="309"/>
    </location>
</feature>
<protein>
    <submittedName>
        <fullName evidence="9">FtsX-like permease family protein</fullName>
    </submittedName>
</protein>
<evidence type="ECO:0000256" key="5">
    <source>
        <dbReference type="ARBA" id="ARBA00023136"/>
    </source>
</evidence>
<evidence type="ECO:0000313" key="9">
    <source>
        <dbReference type="EMBL" id="TDW75311.1"/>
    </source>
</evidence>
<evidence type="ECO:0000256" key="4">
    <source>
        <dbReference type="ARBA" id="ARBA00022989"/>
    </source>
</evidence>
<dbReference type="PANTHER" id="PTHR30572">
    <property type="entry name" value="MEMBRANE COMPONENT OF TRANSPORTER-RELATED"/>
    <property type="match status" value="1"/>
</dbReference>
<keyword evidence="10" id="KW-1185">Reference proteome</keyword>
<evidence type="ECO:0000256" key="1">
    <source>
        <dbReference type="ARBA" id="ARBA00004651"/>
    </source>
</evidence>
<evidence type="ECO:0000256" key="3">
    <source>
        <dbReference type="ARBA" id="ARBA00022692"/>
    </source>
</evidence>